<feature type="signal peptide" evidence="2">
    <location>
        <begin position="1"/>
        <end position="26"/>
    </location>
</feature>
<dbReference type="InterPro" id="IPR004879">
    <property type="entry name" value="Ssp411-like_TRX"/>
</dbReference>
<reference evidence="4" key="1">
    <citation type="submission" date="2022-06" db="EMBL/GenBank/DDBJ databases">
        <title>Solitalea sp. MAHUQ-68 isolated from rhizospheric soil.</title>
        <authorList>
            <person name="Huq M.A."/>
        </authorList>
    </citation>
    <scope>NUCLEOTIDE SEQUENCE</scope>
    <source>
        <strain evidence="4">MAHUQ-68</strain>
    </source>
</reference>
<feature type="domain" description="Spermatogenesis-associated protein 20-like TRX" evidence="3">
    <location>
        <begin position="21"/>
        <end position="173"/>
    </location>
</feature>
<dbReference type="AlphaFoldDB" id="A0A9X2F597"/>
<proteinExistence type="predicted"/>
<sequence length="178" mass="21090">MPLVFTKRAFLSVLTSFLLLSNFCYSQQKKEIKWLNIHEVEALMKNKPKKILIDVYTDWCGWCKTMDKKTYQNDDVVEIINRDFYAVKLNAETRDTITFNKKIYAYNANYKCNEFAAAILNGHMAYPNTIFLDEKLQLLTNLTGFINSDEFIPILNYFAENHYLSKKWEEYKSTLKKM</sequence>
<dbReference type="InterPro" id="IPR036249">
    <property type="entry name" value="Thioredoxin-like_sf"/>
</dbReference>
<evidence type="ECO:0000256" key="2">
    <source>
        <dbReference type="SAM" id="SignalP"/>
    </source>
</evidence>
<dbReference type="SUPFAM" id="SSF52833">
    <property type="entry name" value="Thioredoxin-like"/>
    <property type="match status" value="1"/>
</dbReference>
<keyword evidence="2" id="KW-0732">Signal</keyword>
<evidence type="ECO:0000259" key="3">
    <source>
        <dbReference type="Pfam" id="PF03190"/>
    </source>
</evidence>
<keyword evidence="5" id="KW-1185">Reference proteome</keyword>
<dbReference type="InterPro" id="IPR017937">
    <property type="entry name" value="Thioredoxin_CS"/>
</dbReference>
<protein>
    <submittedName>
        <fullName evidence="4">DUF255 domain-containing protein</fullName>
    </submittedName>
</protein>
<gene>
    <name evidence="4" type="ORF">NF867_16080</name>
</gene>
<feature type="chain" id="PRO_5040875188" evidence="2">
    <location>
        <begin position="27"/>
        <end position="178"/>
    </location>
</feature>
<dbReference type="RefSeq" id="WP_252589415.1">
    <property type="nucleotide sequence ID" value="NZ_JAMWYS010000058.1"/>
</dbReference>
<keyword evidence="1" id="KW-0676">Redox-active center</keyword>
<evidence type="ECO:0000256" key="1">
    <source>
        <dbReference type="ARBA" id="ARBA00023284"/>
    </source>
</evidence>
<dbReference type="Proteomes" id="UP001155182">
    <property type="component" value="Unassembled WGS sequence"/>
</dbReference>
<evidence type="ECO:0000313" key="5">
    <source>
        <dbReference type="Proteomes" id="UP001155182"/>
    </source>
</evidence>
<organism evidence="4 5">
    <name type="scientific">Solitalea agri</name>
    <dbReference type="NCBI Taxonomy" id="2953739"/>
    <lineage>
        <taxon>Bacteria</taxon>
        <taxon>Pseudomonadati</taxon>
        <taxon>Bacteroidota</taxon>
        <taxon>Sphingobacteriia</taxon>
        <taxon>Sphingobacteriales</taxon>
        <taxon>Sphingobacteriaceae</taxon>
        <taxon>Solitalea</taxon>
    </lineage>
</organism>
<dbReference type="PROSITE" id="PS00194">
    <property type="entry name" value="THIOREDOXIN_1"/>
    <property type="match status" value="1"/>
</dbReference>
<name>A0A9X2F597_9SPHI</name>
<accession>A0A9X2F597</accession>
<evidence type="ECO:0000313" key="4">
    <source>
        <dbReference type="EMBL" id="MCO4294380.1"/>
    </source>
</evidence>
<dbReference type="Pfam" id="PF03190">
    <property type="entry name" value="Thioredox_DsbH"/>
    <property type="match status" value="1"/>
</dbReference>
<dbReference type="EMBL" id="JAMWYS010000058">
    <property type="protein sequence ID" value="MCO4294380.1"/>
    <property type="molecule type" value="Genomic_DNA"/>
</dbReference>
<comment type="caution">
    <text evidence="4">The sequence shown here is derived from an EMBL/GenBank/DDBJ whole genome shotgun (WGS) entry which is preliminary data.</text>
</comment>
<dbReference type="Gene3D" id="3.40.30.10">
    <property type="entry name" value="Glutaredoxin"/>
    <property type="match status" value="1"/>
</dbReference>